<evidence type="ECO:0000256" key="2">
    <source>
        <dbReference type="ARBA" id="ARBA00022475"/>
    </source>
</evidence>
<dbReference type="GO" id="GO:0004672">
    <property type="term" value="F:protein kinase activity"/>
    <property type="evidence" value="ECO:0007669"/>
    <property type="project" value="InterPro"/>
</dbReference>
<dbReference type="InterPro" id="IPR008271">
    <property type="entry name" value="Ser/Thr_kinase_AS"/>
</dbReference>
<gene>
    <name evidence="4" type="ORF">Tci_024875</name>
</gene>
<dbReference type="GO" id="GO:0005524">
    <property type="term" value="F:ATP binding"/>
    <property type="evidence" value="ECO:0007669"/>
    <property type="project" value="InterPro"/>
</dbReference>
<organism evidence="4">
    <name type="scientific">Tanacetum cinerariifolium</name>
    <name type="common">Dalmatian daisy</name>
    <name type="synonym">Chrysanthemum cinerariifolium</name>
    <dbReference type="NCBI Taxonomy" id="118510"/>
    <lineage>
        <taxon>Eukaryota</taxon>
        <taxon>Viridiplantae</taxon>
        <taxon>Streptophyta</taxon>
        <taxon>Embryophyta</taxon>
        <taxon>Tracheophyta</taxon>
        <taxon>Spermatophyta</taxon>
        <taxon>Magnoliopsida</taxon>
        <taxon>eudicotyledons</taxon>
        <taxon>Gunneridae</taxon>
        <taxon>Pentapetalae</taxon>
        <taxon>asterids</taxon>
        <taxon>campanulids</taxon>
        <taxon>Asterales</taxon>
        <taxon>Asteraceae</taxon>
        <taxon>Asteroideae</taxon>
        <taxon>Anthemideae</taxon>
        <taxon>Anthemidinae</taxon>
        <taxon>Tanacetum</taxon>
    </lineage>
</organism>
<dbReference type="PANTHER" id="PTHR45621">
    <property type="entry name" value="OS01G0588500 PROTEIN-RELATED"/>
    <property type="match status" value="1"/>
</dbReference>
<dbReference type="InterPro" id="IPR000719">
    <property type="entry name" value="Prot_kinase_dom"/>
</dbReference>
<comment type="caution">
    <text evidence="4">The sequence shown here is derived from an EMBL/GenBank/DDBJ whole genome shotgun (WGS) entry which is preliminary data.</text>
</comment>
<dbReference type="Gene3D" id="1.10.510.10">
    <property type="entry name" value="Transferase(Phosphotransferase) domain 1"/>
    <property type="match status" value="2"/>
</dbReference>
<dbReference type="InterPro" id="IPR050823">
    <property type="entry name" value="Plant_Ser_Thr_Prot_Kinase"/>
</dbReference>
<evidence type="ECO:0000256" key="1">
    <source>
        <dbReference type="ARBA" id="ARBA00004236"/>
    </source>
</evidence>
<dbReference type="PROSITE" id="PS50011">
    <property type="entry name" value="PROTEIN_KINASE_DOM"/>
    <property type="match status" value="1"/>
</dbReference>
<evidence type="ECO:0000313" key="4">
    <source>
        <dbReference type="EMBL" id="GEU52897.1"/>
    </source>
</evidence>
<keyword evidence="4" id="KW-0418">Kinase</keyword>
<dbReference type="SUPFAM" id="SSF56112">
    <property type="entry name" value="Protein kinase-like (PK-like)"/>
    <property type="match status" value="2"/>
</dbReference>
<keyword evidence="2" id="KW-0472">Membrane</keyword>
<reference evidence="4" key="1">
    <citation type="journal article" date="2019" name="Sci. Rep.">
        <title>Draft genome of Tanacetum cinerariifolium, the natural source of mosquito coil.</title>
        <authorList>
            <person name="Yamashiro T."/>
            <person name="Shiraishi A."/>
            <person name="Satake H."/>
            <person name="Nakayama K."/>
        </authorList>
    </citation>
    <scope>NUCLEOTIDE SEQUENCE</scope>
</reference>
<dbReference type="InterPro" id="IPR011009">
    <property type="entry name" value="Kinase-like_dom_sf"/>
</dbReference>
<feature type="domain" description="Protein kinase" evidence="3">
    <location>
        <begin position="1"/>
        <end position="264"/>
    </location>
</feature>
<dbReference type="PROSITE" id="PS00108">
    <property type="entry name" value="PROTEIN_KINASE_ST"/>
    <property type="match status" value="1"/>
</dbReference>
<name>A0A6L2KWI1_TANCI</name>
<dbReference type="Pfam" id="PF07714">
    <property type="entry name" value="PK_Tyr_Ser-Thr"/>
    <property type="match status" value="1"/>
</dbReference>
<protein>
    <submittedName>
        <fullName evidence="4">Probable serine/threonine-protein kinase PIX13</fullName>
    </submittedName>
</protein>
<keyword evidence="2" id="KW-1003">Cell membrane</keyword>
<accession>A0A6L2KWI1</accession>
<keyword evidence="4" id="KW-0808">Transferase</keyword>
<dbReference type="InterPro" id="IPR001245">
    <property type="entry name" value="Ser-Thr/Tyr_kinase_cat_dom"/>
</dbReference>
<dbReference type="GO" id="GO:0005886">
    <property type="term" value="C:plasma membrane"/>
    <property type="evidence" value="ECO:0007669"/>
    <property type="project" value="UniProtKB-SubCell"/>
</dbReference>
<dbReference type="AlphaFoldDB" id="A0A6L2KWI1"/>
<sequence>MLNIRVGAARDLDYLHTGTSVQFRVIHRDVKSSNIFLNENLEAKISTLGYRELVLRISHALLLMFILIRPALDFTLDEQQHRMAGWANQCNREASLWTAHREELILLGKLSHPNLVKLFEYCWEDYTAKLLDFVLAKLGPHNEESHVTTRVAGTYDFMDAKYIATDHIYIKSDVYAFAMVMLEIITALRAMVTKRYGQEQNLLDWGRPFLYGKKSLQKIMDPRLVGEYPTKAASKIAELILICLRIDPKQRPFMDEVVSELQVINEIKMKPRLSKAKTRQSSDWHQQNHCWSPFGTNQETKAWSASASSWLSGVRVLFCSKPDRTWTETKQKEPKK</sequence>
<evidence type="ECO:0000259" key="3">
    <source>
        <dbReference type="PROSITE" id="PS50011"/>
    </source>
</evidence>
<dbReference type="EMBL" id="BKCJ010003088">
    <property type="protein sequence ID" value="GEU52897.1"/>
    <property type="molecule type" value="Genomic_DNA"/>
</dbReference>
<comment type="subcellular location">
    <subcellularLocation>
        <location evidence="1">Cell membrane</location>
    </subcellularLocation>
</comment>
<proteinExistence type="predicted"/>